<proteinExistence type="predicted"/>
<comment type="caution">
    <text evidence="3">The sequence shown here is derived from an EMBL/GenBank/DDBJ whole genome shotgun (WGS) entry which is preliminary data.</text>
</comment>
<evidence type="ECO:0000259" key="2">
    <source>
        <dbReference type="Pfam" id="PF13609"/>
    </source>
</evidence>
<dbReference type="Pfam" id="PF13609">
    <property type="entry name" value="Porin_4"/>
    <property type="match status" value="1"/>
</dbReference>
<feature type="chain" id="PRO_5019369612" evidence="1">
    <location>
        <begin position="28"/>
        <end position="360"/>
    </location>
</feature>
<feature type="domain" description="Porin" evidence="2">
    <location>
        <begin position="15"/>
        <end position="330"/>
    </location>
</feature>
<gene>
    <name evidence="3" type="ORF">BCL74_3065</name>
</gene>
<dbReference type="InterPro" id="IPR033900">
    <property type="entry name" value="Gram_neg_porin_domain"/>
</dbReference>
<evidence type="ECO:0000256" key="1">
    <source>
        <dbReference type="SAM" id="SignalP"/>
    </source>
</evidence>
<feature type="signal peptide" evidence="1">
    <location>
        <begin position="1"/>
        <end position="27"/>
    </location>
</feature>
<dbReference type="RefSeq" id="WP_121221286.1">
    <property type="nucleotide sequence ID" value="NZ_RBIG01000003.1"/>
</dbReference>
<keyword evidence="1" id="KW-0732">Signal</keyword>
<name>A0A420WC37_9PROT</name>
<accession>A0A420WC37</accession>
<dbReference type="OrthoDB" id="6758483at2"/>
<evidence type="ECO:0000313" key="3">
    <source>
        <dbReference type="EMBL" id="RKQ68584.1"/>
    </source>
</evidence>
<dbReference type="GO" id="GO:0015288">
    <property type="term" value="F:porin activity"/>
    <property type="evidence" value="ECO:0007669"/>
    <property type="project" value="InterPro"/>
</dbReference>
<dbReference type="SUPFAM" id="SSF56935">
    <property type="entry name" value="Porins"/>
    <property type="match status" value="1"/>
</dbReference>
<dbReference type="GO" id="GO:0016020">
    <property type="term" value="C:membrane"/>
    <property type="evidence" value="ECO:0007669"/>
    <property type="project" value="InterPro"/>
</dbReference>
<dbReference type="Proteomes" id="UP000277424">
    <property type="component" value="Unassembled WGS sequence"/>
</dbReference>
<sequence length="360" mass="37891">MKQMLLGSTALVAVGVTMGAVAQPALASDPIKLSVNGYYNNVVTYSDQDGSGTDFKKVAFRHEGEVQFNGETKLDNGLTVGFLANLEIVNTGSTNGPTDEVFMYFEGGFGKVQLGSKETAAYLMHYQAPYVGIGINTPDFAPYENNGAPTSTYLVQTNDANKITYFTPQFSGFQLGLSYVPDTTNTDGNTQGFGVLPKGGIGEQEDWVSVAAAYTREIGAVELGLSAGYEFASLGGNDGAGTFDDFKGYSFGANVGFAGFTVGGSYAKFNNGLSGDNDSKAWDLGVIYETGPWGFGLTYFNGENEGSNAEAKLFDIAASYTVNDGIKLASGVILGDFDPAPASGADDKAFAVYFGTFLTF</sequence>
<reference evidence="3 4" key="1">
    <citation type="submission" date="2018-10" db="EMBL/GenBank/DDBJ databases">
        <title>Comparative analysis of microorganisms from saline springs in Andes Mountain Range, Colombia.</title>
        <authorList>
            <person name="Rubin E."/>
        </authorList>
    </citation>
    <scope>NUCLEOTIDE SEQUENCE [LARGE SCALE GENOMIC DNA]</scope>
    <source>
        <strain evidence="3 4">USBA 36</strain>
    </source>
</reference>
<dbReference type="EMBL" id="RBIG01000003">
    <property type="protein sequence ID" value="RKQ68584.1"/>
    <property type="molecule type" value="Genomic_DNA"/>
</dbReference>
<dbReference type="InterPro" id="IPR023614">
    <property type="entry name" value="Porin_dom_sf"/>
</dbReference>
<dbReference type="AlphaFoldDB" id="A0A420WC37"/>
<organism evidence="3 4">
    <name type="scientific">Oceanibaculum indicum</name>
    <dbReference type="NCBI Taxonomy" id="526216"/>
    <lineage>
        <taxon>Bacteria</taxon>
        <taxon>Pseudomonadati</taxon>
        <taxon>Pseudomonadota</taxon>
        <taxon>Alphaproteobacteria</taxon>
        <taxon>Rhodospirillales</taxon>
        <taxon>Oceanibaculaceae</taxon>
        <taxon>Oceanibaculum</taxon>
    </lineage>
</organism>
<protein>
    <submittedName>
        <fullName evidence="3">Putative porin</fullName>
    </submittedName>
</protein>
<dbReference type="Gene3D" id="2.40.160.10">
    <property type="entry name" value="Porin"/>
    <property type="match status" value="1"/>
</dbReference>
<evidence type="ECO:0000313" key="4">
    <source>
        <dbReference type="Proteomes" id="UP000277424"/>
    </source>
</evidence>